<feature type="transmembrane region" description="Helical" evidence="10">
    <location>
        <begin position="199"/>
        <end position="217"/>
    </location>
</feature>
<keyword evidence="6 10" id="KW-1133">Transmembrane helix</keyword>
<evidence type="ECO:0000313" key="13">
    <source>
        <dbReference type="EMBL" id="TCO40847.1"/>
    </source>
</evidence>
<evidence type="ECO:0000256" key="3">
    <source>
        <dbReference type="ARBA" id="ARBA00022448"/>
    </source>
</evidence>
<dbReference type="AlphaFoldDB" id="A0A4R2I9N7"/>
<evidence type="ECO:0000256" key="6">
    <source>
        <dbReference type="ARBA" id="ARBA00022989"/>
    </source>
</evidence>
<dbReference type="InterPro" id="IPR002524">
    <property type="entry name" value="Cation_efflux"/>
</dbReference>
<evidence type="ECO:0000256" key="4">
    <source>
        <dbReference type="ARBA" id="ARBA00022692"/>
    </source>
</evidence>
<keyword evidence="3" id="KW-0813">Transport</keyword>
<dbReference type="InterPro" id="IPR058533">
    <property type="entry name" value="Cation_efflux_TM"/>
</dbReference>
<dbReference type="Gene3D" id="1.20.1510.10">
    <property type="entry name" value="Cation efflux protein transmembrane domain"/>
    <property type="match status" value="1"/>
</dbReference>
<keyword evidence="5" id="KW-0864">Zinc transport</keyword>
<protein>
    <submittedName>
        <fullName evidence="13">Cobalt-zinc-cadmium efflux system protein</fullName>
    </submittedName>
</protein>
<evidence type="ECO:0000256" key="2">
    <source>
        <dbReference type="ARBA" id="ARBA00008873"/>
    </source>
</evidence>
<feature type="transmembrane region" description="Helical" evidence="10">
    <location>
        <begin position="34"/>
        <end position="54"/>
    </location>
</feature>
<reference evidence="13 14" key="1">
    <citation type="journal article" date="2015" name="Stand. Genomic Sci.">
        <title>Genomic Encyclopedia of Bacterial and Archaeal Type Strains, Phase III: the genomes of soil and plant-associated and newly described type strains.</title>
        <authorList>
            <person name="Whitman W.B."/>
            <person name="Woyke T."/>
            <person name="Klenk H.P."/>
            <person name="Zhou Y."/>
            <person name="Lilburn T.G."/>
            <person name="Beck B.J."/>
            <person name="De Vos P."/>
            <person name="Vandamme P."/>
            <person name="Eisen J.A."/>
            <person name="Garrity G."/>
            <person name="Hugenholtz P."/>
            <person name="Kyrpides N.C."/>
        </authorList>
    </citation>
    <scope>NUCLEOTIDE SEQUENCE [LARGE SCALE GENOMIC DNA]</scope>
    <source>
        <strain evidence="13 14">A3</strain>
    </source>
</reference>
<keyword evidence="14" id="KW-1185">Reference proteome</keyword>
<dbReference type="GO" id="GO:0005886">
    <property type="term" value="C:plasma membrane"/>
    <property type="evidence" value="ECO:0007669"/>
    <property type="project" value="TreeGrafter"/>
</dbReference>
<keyword evidence="8 10" id="KW-0472">Membrane</keyword>
<evidence type="ECO:0000256" key="1">
    <source>
        <dbReference type="ARBA" id="ARBA00004141"/>
    </source>
</evidence>
<dbReference type="Proteomes" id="UP000294862">
    <property type="component" value="Unassembled WGS sequence"/>
</dbReference>
<gene>
    <name evidence="13" type="ORF">EV148_104210</name>
</gene>
<feature type="transmembrane region" description="Helical" evidence="10">
    <location>
        <begin position="172"/>
        <end position="193"/>
    </location>
</feature>
<dbReference type="InterPro" id="IPR050681">
    <property type="entry name" value="CDF/SLC30A"/>
</dbReference>
<feature type="compositionally biased region" description="Basic residues" evidence="9">
    <location>
        <begin position="1"/>
        <end position="23"/>
    </location>
</feature>
<evidence type="ECO:0000259" key="11">
    <source>
        <dbReference type="Pfam" id="PF01545"/>
    </source>
</evidence>
<feature type="domain" description="Cation efflux protein transmembrane" evidence="11">
    <location>
        <begin position="34"/>
        <end position="225"/>
    </location>
</feature>
<dbReference type="NCBIfam" id="TIGR01297">
    <property type="entry name" value="CDF"/>
    <property type="match status" value="1"/>
</dbReference>
<feature type="domain" description="Cation efflux protein cytoplasmic" evidence="12">
    <location>
        <begin position="238"/>
        <end position="304"/>
    </location>
</feature>
<feature type="transmembrane region" description="Helical" evidence="10">
    <location>
        <begin position="132"/>
        <end position="151"/>
    </location>
</feature>
<dbReference type="PANTHER" id="PTHR11562">
    <property type="entry name" value="CATION EFFLUX PROTEIN/ ZINC TRANSPORTER"/>
    <property type="match status" value="1"/>
</dbReference>
<dbReference type="InterPro" id="IPR027470">
    <property type="entry name" value="Cation_efflux_CTD"/>
</dbReference>
<feature type="region of interest" description="Disordered" evidence="9">
    <location>
        <begin position="1"/>
        <end position="25"/>
    </location>
</feature>
<dbReference type="GO" id="GO:0005385">
    <property type="term" value="F:zinc ion transmembrane transporter activity"/>
    <property type="evidence" value="ECO:0007669"/>
    <property type="project" value="TreeGrafter"/>
</dbReference>
<feature type="transmembrane region" description="Helical" evidence="10">
    <location>
        <begin position="102"/>
        <end position="120"/>
    </location>
</feature>
<evidence type="ECO:0000313" key="14">
    <source>
        <dbReference type="Proteomes" id="UP000294862"/>
    </source>
</evidence>
<evidence type="ECO:0000256" key="8">
    <source>
        <dbReference type="ARBA" id="ARBA00023136"/>
    </source>
</evidence>
<dbReference type="Pfam" id="PF01545">
    <property type="entry name" value="Cation_efflux"/>
    <property type="match status" value="1"/>
</dbReference>
<dbReference type="OrthoDB" id="9809646at2"/>
<dbReference type="Pfam" id="PF16916">
    <property type="entry name" value="ZT_dimer"/>
    <property type="match status" value="1"/>
</dbReference>
<name>A0A4R2I9N7_9GAMM</name>
<keyword evidence="5" id="KW-0862">Zinc</keyword>
<feature type="transmembrane region" description="Helical" evidence="10">
    <location>
        <begin position="60"/>
        <end position="81"/>
    </location>
</feature>
<evidence type="ECO:0000259" key="12">
    <source>
        <dbReference type="Pfam" id="PF16916"/>
    </source>
</evidence>
<accession>A0A4R2I9N7</accession>
<keyword evidence="7" id="KW-0406">Ion transport</keyword>
<comment type="subcellular location">
    <subcellularLocation>
        <location evidence="1">Membrane</location>
        <topology evidence="1">Multi-pass membrane protein</topology>
    </subcellularLocation>
</comment>
<evidence type="ECO:0000256" key="5">
    <source>
        <dbReference type="ARBA" id="ARBA00022906"/>
    </source>
</evidence>
<dbReference type="PANTHER" id="PTHR11562:SF17">
    <property type="entry name" value="RE54080P-RELATED"/>
    <property type="match status" value="1"/>
</dbReference>
<keyword evidence="4 10" id="KW-0812">Transmembrane</keyword>
<dbReference type="InterPro" id="IPR036837">
    <property type="entry name" value="Cation_efflux_CTD_sf"/>
</dbReference>
<dbReference type="SUPFAM" id="SSF160240">
    <property type="entry name" value="Cation efflux protein cytoplasmic domain-like"/>
    <property type="match status" value="1"/>
</dbReference>
<evidence type="ECO:0000256" key="10">
    <source>
        <dbReference type="SAM" id="Phobius"/>
    </source>
</evidence>
<comment type="caution">
    <text evidence="13">The sequence shown here is derived from an EMBL/GenBank/DDBJ whole genome shotgun (WGS) entry which is preliminary data.</text>
</comment>
<comment type="similarity">
    <text evidence="2">Belongs to the cation diffusion facilitator (CDF) transporter (TC 2.A.4) family. SLC30A subfamily.</text>
</comment>
<organism evidence="13 14">
    <name type="scientific">Dokdonella fugitiva</name>
    <dbReference type="NCBI Taxonomy" id="328517"/>
    <lineage>
        <taxon>Bacteria</taxon>
        <taxon>Pseudomonadati</taxon>
        <taxon>Pseudomonadota</taxon>
        <taxon>Gammaproteobacteria</taxon>
        <taxon>Lysobacterales</taxon>
        <taxon>Rhodanobacteraceae</taxon>
        <taxon>Dokdonella</taxon>
    </lineage>
</organism>
<evidence type="ECO:0000256" key="7">
    <source>
        <dbReference type="ARBA" id="ARBA00023065"/>
    </source>
</evidence>
<dbReference type="InterPro" id="IPR027469">
    <property type="entry name" value="Cation_efflux_TMD_sf"/>
</dbReference>
<evidence type="ECO:0000256" key="9">
    <source>
        <dbReference type="SAM" id="MobiDB-lite"/>
    </source>
</evidence>
<proteinExistence type="inferred from homology"/>
<sequence length="317" mass="33494">MNPSHHHPHHPHHAHAGHHHGHARTPGSVRERRLLVAFALTACTLVGEAVGGWLSGSLALLADAGHMLVDALALLFAWLGARFAQRPPDARRSFGYARLEVLVGYTNALAQFVLVAWIIAEAAGRLLQPTMILSGTMLVVAIGGLLVNALVLRVLHDHDHDDVNTASARLHVLGDLLGSFGAVAAALLIRWLGWNWADPAISVLVSVLILGNAWQLLRRSGHILLEGTPNGFDAANVATTLQDAGLGILDVHHVHLWELSGGRAMATLHARIGPGTDADQAIGGAQRVLRERFGIAHATVQVETADCAAGPCGGAHA</sequence>
<dbReference type="RefSeq" id="WP_131997272.1">
    <property type="nucleotide sequence ID" value="NZ_SLWQ01000004.1"/>
</dbReference>
<dbReference type="EMBL" id="SLWQ01000004">
    <property type="protein sequence ID" value="TCO40847.1"/>
    <property type="molecule type" value="Genomic_DNA"/>
</dbReference>
<dbReference type="SUPFAM" id="SSF161111">
    <property type="entry name" value="Cation efflux protein transmembrane domain-like"/>
    <property type="match status" value="1"/>
</dbReference>